<name>B8CSJ2_SHEPW</name>
<evidence type="ECO:0000313" key="2">
    <source>
        <dbReference type="EMBL" id="ACJ30618.1"/>
    </source>
</evidence>
<dbReference type="EMBL" id="CP000472">
    <property type="protein sequence ID" value="ACJ30618.1"/>
    <property type="molecule type" value="Genomic_DNA"/>
</dbReference>
<dbReference type="OrthoDB" id="6272315at2"/>
<dbReference type="RefSeq" id="WP_020913959.1">
    <property type="nucleotide sequence ID" value="NC_011566.1"/>
</dbReference>
<feature type="signal peptide" evidence="1">
    <location>
        <begin position="1"/>
        <end position="26"/>
    </location>
</feature>
<organism evidence="2 3">
    <name type="scientific">Shewanella piezotolerans (strain WP3 / JCM 13877)</name>
    <dbReference type="NCBI Taxonomy" id="225849"/>
    <lineage>
        <taxon>Bacteria</taxon>
        <taxon>Pseudomonadati</taxon>
        <taxon>Pseudomonadota</taxon>
        <taxon>Gammaproteobacteria</taxon>
        <taxon>Alteromonadales</taxon>
        <taxon>Shewanellaceae</taxon>
        <taxon>Shewanella</taxon>
    </lineage>
</organism>
<feature type="chain" id="PRO_5002866901" description="Orphan protein" evidence="1">
    <location>
        <begin position="27"/>
        <end position="215"/>
    </location>
</feature>
<dbReference type="eggNOG" id="ENOG5031WU7">
    <property type="taxonomic scope" value="Bacteria"/>
</dbReference>
<keyword evidence="1" id="KW-0732">Signal</keyword>
<evidence type="ECO:0008006" key="4">
    <source>
        <dbReference type="Google" id="ProtNLM"/>
    </source>
</evidence>
<gene>
    <name evidence="2" type="ordered locus">swp_3947</name>
</gene>
<evidence type="ECO:0000313" key="3">
    <source>
        <dbReference type="Proteomes" id="UP000000753"/>
    </source>
</evidence>
<dbReference type="STRING" id="225849.swp_3947"/>
<protein>
    <recommendedName>
        <fullName evidence="4">Orphan protein</fullName>
    </recommendedName>
</protein>
<reference evidence="2 3" key="1">
    <citation type="journal article" date="2008" name="PLoS ONE">
        <title>Environmental adaptation: genomic analysis of the piezotolerant and psychrotolerant deep-sea iron reducing bacterium Shewanella piezotolerans WP3.</title>
        <authorList>
            <person name="Wang F."/>
            <person name="Wang J."/>
            <person name="Jian H."/>
            <person name="Zhang B."/>
            <person name="Li S."/>
            <person name="Wang F."/>
            <person name="Zeng X."/>
            <person name="Gao L."/>
            <person name="Bartlett D.H."/>
            <person name="Yu J."/>
            <person name="Hu S."/>
            <person name="Xiao X."/>
        </authorList>
    </citation>
    <scope>NUCLEOTIDE SEQUENCE [LARGE SCALE GENOMIC DNA]</scope>
    <source>
        <strain evidence="3">WP3 / JCM 13877</strain>
    </source>
</reference>
<dbReference type="KEGG" id="swp:swp_3947"/>
<evidence type="ECO:0000256" key="1">
    <source>
        <dbReference type="SAM" id="SignalP"/>
    </source>
</evidence>
<keyword evidence="3" id="KW-1185">Reference proteome</keyword>
<accession>B8CSJ2</accession>
<dbReference type="HOGENOM" id="CLU_103345_0_0_6"/>
<sequence>MNASQLSRRVICSVLFCCGFSVNAYASEATDSSFNKTPKLLPIFSQKLSFFLPNDWKLAYTHLEDGMFSAEFLPQSEGLHNWSSMVCIQGFEGLSANIAPEEFLDTMVDTYRESCSGEVIYQRVDDEYINGYQTASAIIGCTQMPNSHLNELQIDFYSEPPHLSEIGFYTAVSGERDLYLIHKSLRGAEFKAITAPIEKTNYREFMSTVSPINLN</sequence>
<proteinExistence type="predicted"/>
<dbReference type="Proteomes" id="UP000000753">
    <property type="component" value="Chromosome"/>
</dbReference>
<dbReference type="AlphaFoldDB" id="B8CSJ2"/>